<feature type="transmembrane region" description="Helical" evidence="1">
    <location>
        <begin position="20"/>
        <end position="37"/>
    </location>
</feature>
<evidence type="ECO:0000313" key="2">
    <source>
        <dbReference type="EMBL" id="SMS15005.1"/>
    </source>
</evidence>
<keyword evidence="1" id="KW-0812">Transmembrane</keyword>
<sequence length="43" mass="4762">MPLEDYDPHQVRFLPALGRLSLTLLLAPAIVLIGSVSHRHNSL</sequence>
<name>A0A1Y6JYR4_9LACO</name>
<evidence type="ECO:0000256" key="1">
    <source>
        <dbReference type="SAM" id="Phobius"/>
    </source>
</evidence>
<evidence type="ECO:0000313" key="3">
    <source>
        <dbReference type="Proteomes" id="UP000195412"/>
    </source>
</evidence>
<dbReference type="KEGG" id="lzy:LZ3411_1955"/>
<protein>
    <submittedName>
        <fullName evidence="2">Uncharacterized protein</fullName>
    </submittedName>
</protein>
<proteinExistence type="predicted"/>
<gene>
    <name evidence="2" type="ORF">LZ3411_1955</name>
</gene>
<reference evidence="3" key="1">
    <citation type="submission" date="2017-05" db="EMBL/GenBank/DDBJ databases">
        <authorList>
            <person name="Papadimitriou K."/>
        </authorList>
    </citation>
    <scope>NUCLEOTIDE SEQUENCE [LARGE SCALE GENOMIC DNA]</scope>
    <source>
        <strain evidence="3">ACA-DC 3411</strain>
    </source>
</reference>
<keyword evidence="1" id="KW-1133">Transmembrane helix</keyword>
<dbReference type="Proteomes" id="UP000195412">
    <property type="component" value="Chromosome I"/>
</dbReference>
<keyword evidence="1" id="KW-0472">Membrane</keyword>
<dbReference type="EMBL" id="LT854705">
    <property type="protein sequence ID" value="SMS15005.1"/>
    <property type="molecule type" value="Genomic_DNA"/>
</dbReference>
<organism evidence="2 3">
    <name type="scientific">Levilactobacillus zymae</name>
    <dbReference type="NCBI Taxonomy" id="267363"/>
    <lineage>
        <taxon>Bacteria</taxon>
        <taxon>Bacillati</taxon>
        <taxon>Bacillota</taxon>
        <taxon>Bacilli</taxon>
        <taxon>Lactobacillales</taxon>
        <taxon>Lactobacillaceae</taxon>
        <taxon>Levilactobacillus</taxon>
    </lineage>
</organism>
<dbReference type="AlphaFoldDB" id="A0A1Y6JYR4"/>
<accession>A0A1Y6JYR4</accession>